<dbReference type="Gene3D" id="1.10.443.10">
    <property type="entry name" value="Intergrase catalytic core"/>
    <property type="match status" value="1"/>
</dbReference>
<dbReference type="InterPro" id="IPR050090">
    <property type="entry name" value="Tyrosine_recombinase_XerCD"/>
</dbReference>
<dbReference type="EMBL" id="CALYLK010000002">
    <property type="protein sequence ID" value="CAH8195414.1"/>
    <property type="molecule type" value="Genomic_DNA"/>
</dbReference>
<sequence length="456" mass="52883">MMAVRKLKNFEQWSHLGFDGQLVFRKPLDIPFVTYSNHTPCYEANAYIHSLIARNLKSDTIRGYAHDIIHLVHFIEKQPLLSRFSQLTDATFTLFVQSLQAERTPLGELQRKNNSVIKIAHTCLDFLQFIQGFHDLSVFIGKDKSNSIQILEKHYKRKQEGYKGFIEGTKITHSAVPTKDEIKKRHPVSEDDALRVWEFIKTQKNKDKRRRDMALYTAMEQLGARVSELHLIKLTDYEEARRTGMLTLTTLKRKDDNATRKIPVPHLLLSVIADYIKVRKKVLRKKKGQHDYLFINLKSGQCLSADSWTTYMNQWRKELGIESPVHPHLWRHAFVTDKLKELILATKEVNDKDDFRKHLLHTQTFKMQLQQWTGHTNLSSLDTYIDLAFADIHGYTEVYNAVSLKSSVDLAKRQIELLEEQIARKELTPTAALGEMKKLLGAFQSDIDKSIVSSLQ</sequence>
<evidence type="ECO:0000256" key="1">
    <source>
        <dbReference type="ARBA" id="ARBA00008857"/>
    </source>
</evidence>
<evidence type="ECO:0000313" key="8">
    <source>
        <dbReference type="Proteomes" id="UP001152658"/>
    </source>
</evidence>
<keyword evidence="4" id="KW-0233">DNA recombination</keyword>
<dbReference type="Proteomes" id="UP001152658">
    <property type="component" value="Unassembled WGS sequence"/>
</dbReference>
<keyword evidence="2" id="KW-0229">DNA integration</keyword>
<dbReference type="InterPro" id="IPR013762">
    <property type="entry name" value="Integrase-like_cat_sf"/>
</dbReference>
<accession>A0ABM9FIQ2</accession>
<evidence type="ECO:0000256" key="5">
    <source>
        <dbReference type="SAM" id="Coils"/>
    </source>
</evidence>
<comment type="caution">
    <text evidence="7">The sequence shown here is derived from an EMBL/GenBank/DDBJ whole genome shotgun (WGS) entry which is preliminary data.</text>
</comment>
<dbReference type="CDD" id="cd00397">
    <property type="entry name" value="DNA_BRE_C"/>
    <property type="match status" value="1"/>
</dbReference>
<dbReference type="SUPFAM" id="SSF56349">
    <property type="entry name" value="DNA breaking-rejoining enzymes"/>
    <property type="match status" value="1"/>
</dbReference>
<feature type="coiled-coil region" evidence="5">
    <location>
        <begin position="401"/>
        <end position="428"/>
    </location>
</feature>
<keyword evidence="8" id="KW-1185">Reference proteome</keyword>
<evidence type="ECO:0000259" key="6">
    <source>
        <dbReference type="PROSITE" id="PS51898"/>
    </source>
</evidence>
<keyword evidence="3" id="KW-0238">DNA-binding</keyword>
<reference evidence="7" key="1">
    <citation type="submission" date="2022-06" db="EMBL/GenBank/DDBJ databases">
        <authorList>
            <person name="Goudenege D."/>
            <person name="Le Roux F."/>
        </authorList>
    </citation>
    <scope>NUCLEOTIDE SEQUENCE</scope>
    <source>
        <strain evidence="7">12-063</strain>
    </source>
</reference>
<dbReference type="PANTHER" id="PTHR30349">
    <property type="entry name" value="PHAGE INTEGRASE-RELATED"/>
    <property type="match status" value="1"/>
</dbReference>
<dbReference type="InterPro" id="IPR002104">
    <property type="entry name" value="Integrase_catalytic"/>
</dbReference>
<feature type="domain" description="Tyr recombinase" evidence="6">
    <location>
        <begin position="183"/>
        <end position="397"/>
    </location>
</feature>
<keyword evidence="5" id="KW-0175">Coiled coil</keyword>
<organism evidence="7 8">
    <name type="scientific">Vibrio aestuarianus</name>
    <dbReference type="NCBI Taxonomy" id="28171"/>
    <lineage>
        <taxon>Bacteria</taxon>
        <taxon>Pseudomonadati</taxon>
        <taxon>Pseudomonadota</taxon>
        <taxon>Gammaproteobacteria</taxon>
        <taxon>Vibrionales</taxon>
        <taxon>Vibrionaceae</taxon>
        <taxon>Vibrio</taxon>
    </lineage>
</organism>
<evidence type="ECO:0000256" key="4">
    <source>
        <dbReference type="ARBA" id="ARBA00023172"/>
    </source>
</evidence>
<protein>
    <submittedName>
        <fullName evidence="7">Phage recombinase/integrase</fullName>
    </submittedName>
</protein>
<evidence type="ECO:0000313" key="7">
    <source>
        <dbReference type="EMBL" id="CAH8195414.1"/>
    </source>
</evidence>
<comment type="similarity">
    <text evidence="1">Belongs to the 'phage' integrase family.</text>
</comment>
<name>A0ABM9FIQ2_9VIBR</name>
<gene>
    <name evidence="7" type="ORF">VAE063_1010029</name>
</gene>
<evidence type="ECO:0000256" key="3">
    <source>
        <dbReference type="ARBA" id="ARBA00023125"/>
    </source>
</evidence>
<evidence type="ECO:0000256" key="2">
    <source>
        <dbReference type="ARBA" id="ARBA00022908"/>
    </source>
</evidence>
<dbReference type="PANTHER" id="PTHR30349:SF41">
    <property type="entry name" value="INTEGRASE_RECOMBINASE PROTEIN MJ0367-RELATED"/>
    <property type="match status" value="1"/>
</dbReference>
<proteinExistence type="inferred from homology"/>
<dbReference type="InterPro" id="IPR011010">
    <property type="entry name" value="DNA_brk_join_enz"/>
</dbReference>
<dbReference type="Pfam" id="PF00589">
    <property type="entry name" value="Phage_integrase"/>
    <property type="match status" value="1"/>
</dbReference>
<dbReference type="PROSITE" id="PS51898">
    <property type="entry name" value="TYR_RECOMBINASE"/>
    <property type="match status" value="1"/>
</dbReference>